<organism evidence="1 2">
    <name type="scientific">Pelosinus propionicus DSM 13327</name>
    <dbReference type="NCBI Taxonomy" id="1123291"/>
    <lineage>
        <taxon>Bacteria</taxon>
        <taxon>Bacillati</taxon>
        <taxon>Bacillota</taxon>
        <taxon>Negativicutes</taxon>
        <taxon>Selenomonadales</taxon>
        <taxon>Sporomusaceae</taxon>
        <taxon>Pelosinus</taxon>
    </lineage>
</organism>
<dbReference type="InterPro" id="IPR003772">
    <property type="entry name" value="YceD"/>
</dbReference>
<reference evidence="2" key="1">
    <citation type="submission" date="2016-10" db="EMBL/GenBank/DDBJ databases">
        <authorList>
            <person name="Varghese N."/>
            <person name="Submissions S."/>
        </authorList>
    </citation>
    <scope>NUCLEOTIDE SEQUENCE [LARGE SCALE GENOMIC DNA]</scope>
    <source>
        <strain evidence="2">DSM 13327</strain>
    </source>
</reference>
<name>A0A1I4LAB4_9FIRM</name>
<accession>A0A1I4LAB4</accession>
<dbReference type="EMBL" id="FOTS01000023">
    <property type="protein sequence ID" value="SFL87733.1"/>
    <property type="molecule type" value="Genomic_DNA"/>
</dbReference>
<dbReference type="STRING" id="1123291.SAMN04490355_102349"/>
<dbReference type="AlphaFoldDB" id="A0A1I4LAB4"/>
<gene>
    <name evidence="1" type="ORF">SAMN04490355_102349</name>
</gene>
<dbReference type="Proteomes" id="UP000199520">
    <property type="component" value="Unassembled WGS sequence"/>
</dbReference>
<evidence type="ECO:0000313" key="1">
    <source>
        <dbReference type="EMBL" id="SFL87733.1"/>
    </source>
</evidence>
<dbReference type="Pfam" id="PF02620">
    <property type="entry name" value="YceD"/>
    <property type="match status" value="1"/>
</dbReference>
<keyword evidence="2" id="KW-1185">Reference proteome</keyword>
<evidence type="ECO:0000313" key="2">
    <source>
        <dbReference type="Proteomes" id="UP000199520"/>
    </source>
</evidence>
<dbReference type="PANTHER" id="PTHR34374:SF1">
    <property type="entry name" value="LARGE RIBOSOMAL RNA SUBUNIT ACCUMULATION PROTEIN YCED HOMOLOG 1, CHLOROPLASTIC"/>
    <property type="match status" value="1"/>
</dbReference>
<proteinExistence type="predicted"/>
<dbReference type="OrthoDB" id="9790372at2"/>
<protein>
    <recommendedName>
        <fullName evidence="3">DUF177 domain-containing protein</fullName>
    </recommendedName>
</protein>
<sequence>MKINVLQAKKAIGNEQTFEFVTSAEELAIEGESPWKSSVIHVEGKLINNGRVIAVEGVISANAQYQCSCCLEDFSAKMEIPFSDNYQQSSDEAIDDEADLAYYTGDEIDIADLVRESLILAEPLKSVCGETCLGLCPHCGINLNTAQCDCQGKLIDPRLAVLQKLLK</sequence>
<evidence type="ECO:0008006" key="3">
    <source>
        <dbReference type="Google" id="ProtNLM"/>
    </source>
</evidence>
<dbReference type="PANTHER" id="PTHR34374">
    <property type="entry name" value="LARGE RIBOSOMAL RNA SUBUNIT ACCUMULATION PROTEIN YCED HOMOLOG 1, CHLOROPLASTIC"/>
    <property type="match status" value="1"/>
</dbReference>